<proteinExistence type="predicted"/>
<feature type="compositionally biased region" description="Basic and acidic residues" evidence="1">
    <location>
        <begin position="66"/>
        <end position="94"/>
    </location>
</feature>
<accession>A0AAN6SQD6</accession>
<protein>
    <submittedName>
        <fullName evidence="2">Uncharacterized protein</fullName>
    </submittedName>
</protein>
<evidence type="ECO:0000256" key="1">
    <source>
        <dbReference type="SAM" id="MobiDB-lite"/>
    </source>
</evidence>
<evidence type="ECO:0000313" key="3">
    <source>
        <dbReference type="Proteomes" id="UP001303115"/>
    </source>
</evidence>
<keyword evidence="3" id="KW-1185">Reference proteome</keyword>
<gene>
    <name evidence="2" type="ORF">C8A01DRAFT_36789</name>
</gene>
<feature type="region of interest" description="Disordered" evidence="1">
    <location>
        <begin position="56"/>
        <end position="94"/>
    </location>
</feature>
<dbReference type="EMBL" id="MU854406">
    <property type="protein sequence ID" value="KAK4039229.1"/>
    <property type="molecule type" value="Genomic_DNA"/>
</dbReference>
<dbReference type="Proteomes" id="UP001303115">
    <property type="component" value="Unassembled WGS sequence"/>
</dbReference>
<evidence type="ECO:0000313" key="2">
    <source>
        <dbReference type="EMBL" id="KAK4039229.1"/>
    </source>
</evidence>
<comment type="caution">
    <text evidence="2">The sequence shown here is derived from an EMBL/GenBank/DDBJ whole genome shotgun (WGS) entry which is preliminary data.</text>
</comment>
<dbReference type="AlphaFoldDB" id="A0AAN6SQD6"/>
<organism evidence="2 3">
    <name type="scientific">Parachaetomium inaequale</name>
    <dbReference type="NCBI Taxonomy" id="2588326"/>
    <lineage>
        <taxon>Eukaryota</taxon>
        <taxon>Fungi</taxon>
        <taxon>Dikarya</taxon>
        <taxon>Ascomycota</taxon>
        <taxon>Pezizomycotina</taxon>
        <taxon>Sordariomycetes</taxon>
        <taxon>Sordariomycetidae</taxon>
        <taxon>Sordariales</taxon>
        <taxon>Chaetomiaceae</taxon>
        <taxon>Parachaetomium</taxon>
    </lineage>
</organism>
<sequence>MDHLLTIARTTLAHRLRLRNALLDVVLCRELARQGVLYRAGAVDLGLGHDRVNAARGSGGGGCNRGGDRGGSRGGSREGNRGERIRDGSGGDRIGDGSRWRVTAAFGAARPTWCALVLVESPDCEMGRRWEGRLVMVSVQGGTEEGGGRGVSVRMRVLRATCLCAGVNTGAGTTRPKTEAEIEADKVYEEAMEEEYAKREGGA</sequence>
<reference evidence="3" key="1">
    <citation type="journal article" date="2023" name="Mol. Phylogenet. Evol.">
        <title>Genome-scale phylogeny and comparative genomics of the fungal order Sordariales.</title>
        <authorList>
            <person name="Hensen N."/>
            <person name="Bonometti L."/>
            <person name="Westerberg I."/>
            <person name="Brannstrom I.O."/>
            <person name="Guillou S."/>
            <person name="Cros-Aarteil S."/>
            <person name="Calhoun S."/>
            <person name="Haridas S."/>
            <person name="Kuo A."/>
            <person name="Mondo S."/>
            <person name="Pangilinan J."/>
            <person name="Riley R."/>
            <person name="LaButti K."/>
            <person name="Andreopoulos B."/>
            <person name="Lipzen A."/>
            <person name="Chen C."/>
            <person name="Yan M."/>
            <person name="Daum C."/>
            <person name="Ng V."/>
            <person name="Clum A."/>
            <person name="Steindorff A."/>
            <person name="Ohm R.A."/>
            <person name="Martin F."/>
            <person name="Silar P."/>
            <person name="Natvig D.O."/>
            <person name="Lalanne C."/>
            <person name="Gautier V."/>
            <person name="Ament-Velasquez S.L."/>
            <person name="Kruys A."/>
            <person name="Hutchinson M.I."/>
            <person name="Powell A.J."/>
            <person name="Barry K."/>
            <person name="Miller A.N."/>
            <person name="Grigoriev I.V."/>
            <person name="Debuchy R."/>
            <person name="Gladieux P."/>
            <person name="Hiltunen Thoren M."/>
            <person name="Johannesson H."/>
        </authorList>
    </citation>
    <scope>NUCLEOTIDE SEQUENCE [LARGE SCALE GENOMIC DNA]</scope>
    <source>
        <strain evidence="3">CBS 284.82</strain>
    </source>
</reference>
<name>A0AAN6SQD6_9PEZI</name>